<feature type="domain" description="GerMN" evidence="1">
    <location>
        <begin position="80"/>
        <end position="171"/>
    </location>
</feature>
<evidence type="ECO:0000313" key="2">
    <source>
        <dbReference type="EMBL" id="MFC6385258.1"/>
    </source>
</evidence>
<dbReference type="EMBL" id="JBHSTQ010000001">
    <property type="protein sequence ID" value="MFC6385258.1"/>
    <property type="molecule type" value="Genomic_DNA"/>
</dbReference>
<proteinExistence type="predicted"/>
<evidence type="ECO:0000313" key="3">
    <source>
        <dbReference type="Proteomes" id="UP001596267"/>
    </source>
</evidence>
<dbReference type="SMART" id="SM00909">
    <property type="entry name" value="Germane"/>
    <property type="match status" value="2"/>
</dbReference>
<comment type="caution">
    <text evidence="2">The sequence shown here is derived from an EMBL/GenBank/DDBJ whole genome shotgun (WGS) entry which is preliminary data.</text>
</comment>
<reference evidence="3" key="1">
    <citation type="journal article" date="2019" name="Int. J. Syst. Evol. Microbiol.">
        <title>The Global Catalogue of Microorganisms (GCM) 10K type strain sequencing project: providing services to taxonomists for standard genome sequencing and annotation.</title>
        <authorList>
            <consortium name="The Broad Institute Genomics Platform"/>
            <consortium name="The Broad Institute Genome Sequencing Center for Infectious Disease"/>
            <person name="Wu L."/>
            <person name="Ma J."/>
        </authorList>
    </citation>
    <scope>NUCLEOTIDE SEQUENCE [LARGE SCALE GENOMIC DNA]</scope>
    <source>
        <strain evidence="3">CCUG 42001</strain>
    </source>
</reference>
<organism evidence="2 3">
    <name type="scientific">Sporolactobacillus kofuensis</name>
    <dbReference type="NCBI Taxonomy" id="269672"/>
    <lineage>
        <taxon>Bacteria</taxon>
        <taxon>Bacillati</taxon>
        <taxon>Bacillota</taxon>
        <taxon>Bacilli</taxon>
        <taxon>Bacillales</taxon>
        <taxon>Sporolactobacillaceae</taxon>
        <taxon>Sporolactobacillus</taxon>
    </lineage>
</organism>
<accession>A0ABW1WAI3</accession>
<keyword evidence="3" id="KW-1185">Reference proteome</keyword>
<sequence>MYRRTSMIITGVSLILSIGLLSGCGVADRQPDSVSYVNSKADLTKSGRHPQFTARVLYLMDANGYVVPQMLGLPNTKSSVRQVLNYLVDDGPVANALPNGFRATLPSGTEILNVLNDQRGNLTVNFSKELLDTPVSNQNRAVQSIVWTLTQFQSVKTVTITVEGKQLDKWPAVQNASGRMLTRADGINQVAGDVADLTGSEPVTVYYMAANKGKTYDVPVTVRADGRTDQVTTMVHALIHEPATSNLISPMNPDSQLMSKPKIENGTVFLHFNDAIYDNKKAKTINDQVLRSLVLTLTEDPAIQKVSIQVGQSTKITLESGRILSGPVSREMVDATGL</sequence>
<protein>
    <submittedName>
        <fullName evidence="2">GerMN domain-containing protein</fullName>
    </submittedName>
</protein>
<evidence type="ECO:0000259" key="1">
    <source>
        <dbReference type="SMART" id="SM00909"/>
    </source>
</evidence>
<dbReference type="RefSeq" id="WP_253054477.1">
    <property type="nucleotide sequence ID" value="NZ_JAMXWN010000007.1"/>
</dbReference>
<gene>
    <name evidence="2" type="ORF">ACFP7A_01485</name>
</gene>
<dbReference type="Proteomes" id="UP001596267">
    <property type="component" value="Unassembled WGS sequence"/>
</dbReference>
<name>A0ABW1WAI3_9BACL</name>
<feature type="domain" description="GerMN" evidence="1">
    <location>
        <begin position="231"/>
        <end position="319"/>
    </location>
</feature>
<dbReference type="InterPro" id="IPR019606">
    <property type="entry name" value="GerMN"/>
</dbReference>
<dbReference type="Pfam" id="PF10646">
    <property type="entry name" value="Germane"/>
    <property type="match status" value="2"/>
</dbReference>
<dbReference type="PROSITE" id="PS51257">
    <property type="entry name" value="PROKAR_LIPOPROTEIN"/>
    <property type="match status" value="1"/>
</dbReference>